<feature type="domain" description="Restriction system protein Mrr-like N-terminal" evidence="3">
    <location>
        <begin position="45"/>
        <end position="130"/>
    </location>
</feature>
<accession>A0A1C3NWP7</accession>
<dbReference type="InterPro" id="IPR011856">
    <property type="entry name" value="tRNA_endonuc-like_dom_sf"/>
</dbReference>
<dbReference type="GO" id="GO:0003677">
    <property type="term" value="F:DNA binding"/>
    <property type="evidence" value="ECO:0007669"/>
    <property type="project" value="InterPro"/>
</dbReference>
<gene>
    <name evidence="4" type="ORF">FDG2_2023</name>
</gene>
<reference evidence="5" key="1">
    <citation type="submission" date="2016-02" db="EMBL/GenBank/DDBJ databases">
        <authorList>
            <person name="Wibberg D."/>
        </authorList>
    </citation>
    <scope>NUCLEOTIDE SEQUENCE [LARGE SCALE GENOMIC DNA]</scope>
</reference>
<dbReference type="InterPro" id="IPR007560">
    <property type="entry name" value="Restrct_endonuc_IV_Mrr"/>
</dbReference>
<name>A0A1C3NWP7_9ACTN</name>
<dbReference type="Proteomes" id="UP000199013">
    <property type="component" value="Unassembled WGS sequence"/>
</dbReference>
<dbReference type="GO" id="GO:0009307">
    <property type="term" value="P:DNA restriction-modification system"/>
    <property type="evidence" value="ECO:0007669"/>
    <property type="project" value="InterPro"/>
</dbReference>
<feature type="region of interest" description="Disordered" evidence="1">
    <location>
        <begin position="142"/>
        <end position="176"/>
    </location>
</feature>
<feature type="domain" description="Restriction endonuclease type IV Mrr" evidence="2">
    <location>
        <begin position="192"/>
        <end position="306"/>
    </location>
</feature>
<protein>
    <submittedName>
        <fullName evidence="4">Restriction endonuclease</fullName>
    </submittedName>
</protein>
<dbReference type="InterPro" id="IPR011335">
    <property type="entry name" value="Restrct_endonuc-II-like"/>
</dbReference>
<evidence type="ECO:0000256" key="1">
    <source>
        <dbReference type="SAM" id="MobiDB-lite"/>
    </source>
</evidence>
<dbReference type="GO" id="GO:0015666">
    <property type="term" value="F:restriction endodeoxyribonuclease activity"/>
    <property type="evidence" value="ECO:0007669"/>
    <property type="project" value="TreeGrafter"/>
</dbReference>
<organism evidence="4 5">
    <name type="scientific">Candidatus Protofrankia californiensis</name>
    <dbReference type="NCBI Taxonomy" id="1839754"/>
    <lineage>
        <taxon>Bacteria</taxon>
        <taxon>Bacillati</taxon>
        <taxon>Actinomycetota</taxon>
        <taxon>Actinomycetes</taxon>
        <taxon>Frankiales</taxon>
        <taxon>Frankiaceae</taxon>
        <taxon>Protofrankia</taxon>
    </lineage>
</organism>
<dbReference type="AlphaFoldDB" id="A0A1C3NWP7"/>
<keyword evidence="4" id="KW-0378">Hydrolase</keyword>
<dbReference type="PANTHER" id="PTHR30015:SF7">
    <property type="entry name" value="TYPE IV METHYL-DIRECTED RESTRICTION ENZYME ECOKMRR"/>
    <property type="match status" value="1"/>
</dbReference>
<dbReference type="Pfam" id="PF14338">
    <property type="entry name" value="Mrr_N"/>
    <property type="match status" value="1"/>
</dbReference>
<proteinExistence type="predicted"/>
<dbReference type="SUPFAM" id="SSF52980">
    <property type="entry name" value="Restriction endonuclease-like"/>
    <property type="match status" value="1"/>
</dbReference>
<dbReference type="InterPro" id="IPR052906">
    <property type="entry name" value="Type_IV_Methyl-Rstrct_Enzyme"/>
</dbReference>
<keyword evidence="5" id="KW-1185">Reference proteome</keyword>
<dbReference type="Pfam" id="PF04471">
    <property type="entry name" value="Mrr_cat"/>
    <property type="match status" value="1"/>
</dbReference>
<evidence type="ECO:0000259" key="2">
    <source>
        <dbReference type="Pfam" id="PF04471"/>
    </source>
</evidence>
<dbReference type="Gene3D" id="3.40.1350.10">
    <property type="match status" value="1"/>
</dbReference>
<evidence type="ECO:0000313" key="5">
    <source>
        <dbReference type="Proteomes" id="UP000199013"/>
    </source>
</evidence>
<sequence>MTGCREPRSYKIYNVIYACPIRSADTSGRGEARSVTTSDVGVPTYDQLLWPTIKALASLGGSGALSEINERVVELETYSPEQQAVLHGDGPQTEIEYRLAWARTHLKIMGLAENSSRGVWTLTEHGRTVDEADVPKIHVEARRAKQAERAERQRRATPPGSAPSRLERVGTEDADDTDVDNWKDVLLEAVMAMPPDAFERLAQRLLREAGFISVNVTGGSGDGGIDGLGVYRLSLVSFPVFFQCKRYRGSVTPGAVRDFRGAMAGRGDKGLLITTGTFTSEAKKEATRDGAPPVDLIDGNRLCDLLREYKLGVTTEIVEKVVVKREFFAEI</sequence>
<dbReference type="InterPro" id="IPR025745">
    <property type="entry name" value="Mrr-like_N_dom"/>
</dbReference>
<keyword evidence="4" id="KW-0255">Endonuclease</keyword>
<keyword evidence="4" id="KW-0540">Nuclease</keyword>
<dbReference type="EMBL" id="FLUV01000854">
    <property type="protein sequence ID" value="SBW21489.1"/>
    <property type="molecule type" value="Genomic_DNA"/>
</dbReference>
<dbReference type="PANTHER" id="PTHR30015">
    <property type="entry name" value="MRR RESTRICTION SYSTEM PROTEIN"/>
    <property type="match status" value="1"/>
</dbReference>
<evidence type="ECO:0000313" key="4">
    <source>
        <dbReference type="EMBL" id="SBW21489.1"/>
    </source>
</evidence>
<feature type="compositionally biased region" description="Basic and acidic residues" evidence="1">
    <location>
        <begin position="142"/>
        <end position="154"/>
    </location>
</feature>
<evidence type="ECO:0000259" key="3">
    <source>
        <dbReference type="Pfam" id="PF14338"/>
    </source>
</evidence>